<dbReference type="InterPro" id="IPR030846">
    <property type="entry name" value="DnaG_bac"/>
</dbReference>
<comment type="function">
    <text evidence="12 13">RNA polymerase that catalyzes the synthesis of short RNA molecules used as primers for DNA polymerase during DNA replication.</text>
</comment>
<dbReference type="InterPro" id="IPR002694">
    <property type="entry name" value="Znf_CHC2"/>
</dbReference>
<dbReference type="GO" id="GO:0003677">
    <property type="term" value="F:DNA binding"/>
    <property type="evidence" value="ECO:0007669"/>
    <property type="project" value="UniProtKB-KW"/>
</dbReference>
<dbReference type="InterPro" id="IPR050219">
    <property type="entry name" value="DnaG_primase"/>
</dbReference>
<keyword evidence="3 12" id="KW-0808">Transferase</keyword>
<dbReference type="AlphaFoldDB" id="A0A1F8DQQ2"/>
<dbReference type="SUPFAM" id="SSF56731">
    <property type="entry name" value="DNA primase core"/>
    <property type="match status" value="1"/>
</dbReference>
<evidence type="ECO:0000313" key="16">
    <source>
        <dbReference type="EMBL" id="OGM90950.1"/>
    </source>
</evidence>
<dbReference type="PANTHER" id="PTHR30313">
    <property type="entry name" value="DNA PRIMASE"/>
    <property type="match status" value="1"/>
</dbReference>
<dbReference type="InterPro" id="IPR006295">
    <property type="entry name" value="DNA_primase_DnaG"/>
</dbReference>
<name>A0A1F8DQQ2_9BACT</name>
<dbReference type="EMBL" id="MGIP01000014">
    <property type="protein sequence ID" value="OGM90950.1"/>
    <property type="molecule type" value="Genomic_DNA"/>
</dbReference>
<evidence type="ECO:0000256" key="10">
    <source>
        <dbReference type="ARBA" id="ARBA00023125"/>
    </source>
</evidence>
<dbReference type="Pfam" id="PF01807">
    <property type="entry name" value="Zn_ribbon_DnaG"/>
    <property type="match status" value="1"/>
</dbReference>
<evidence type="ECO:0000256" key="5">
    <source>
        <dbReference type="ARBA" id="ARBA00022705"/>
    </source>
</evidence>
<dbReference type="InterPro" id="IPR013264">
    <property type="entry name" value="DNAG_N"/>
</dbReference>
<evidence type="ECO:0000256" key="7">
    <source>
        <dbReference type="ARBA" id="ARBA00022771"/>
    </source>
</evidence>
<dbReference type="Pfam" id="PF13155">
    <property type="entry name" value="Toprim_2"/>
    <property type="match status" value="1"/>
</dbReference>
<comment type="catalytic activity">
    <reaction evidence="12">
        <text>ssDNA + n NTP = ssDNA/pppN(pN)n-1 hybrid + (n-1) diphosphate.</text>
        <dbReference type="EC" id="2.7.7.101"/>
    </reaction>
</comment>
<dbReference type="PANTHER" id="PTHR30313:SF2">
    <property type="entry name" value="DNA PRIMASE"/>
    <property type="match status" value="1"/>
</dbReference>
<reference evidence="16 17" key="1">
    <citation type="journal article" date="2016" name="Nat. Commun.">
        <title>Thousands of microbial genomes shed light on interconnected biogeochemical processes in an aquifer system.</title>
        <authorList>
            <person name="Anantharaman K."/>
            <person name="Brown C.T."/>
            <person name="Hug L.A."/>
            <person name="Sharon I."/>
            <person name="Castelle C.J."/>
            <person name="Probst A.J."/>
            <person name="Thomas B.C."/>
            <person name="Singh A."/>
            <person name="Wilkins M.J."/>
            <person name="Karaoz U."/>
            <person name="Brodie E.L."/>
            <person name="Williams K.H."/>
            <person name="Hubbard S.S."/>
            <person name="Banfield J.F."/>
        </authorList>
    </citation>
    <scope>NUCLEOTIDE SEQUENCE [LARGE SCALE GENOMIC DNA]</scope>
</reference>
<dbReference type="GO" id="GO:0003899">
    <property type="term" value="F:DNA-directed RNA polymerase activity"/>
    <property type="evidence" value="ECO:0007669"/>
    <property type="project" value="UniProtKB-UniRule"/>
</dbReference>
<sequence>MPNDAVQEIKDKLDIVEIIRSYIPLMPAGKNFKAVCPFHKEKTPSFIVSPDRQSWHCFGSCNEGGDVISFVMKYEQVEFYEALKALAEKAGVELKQFNPQQEKEFGVLYDIHEAAVKFYEDQLAQSEEAKFYLKQRGIHDDTREEFSIGFAPNAKDALMVHLINTGYAATDIERAGLAFKTDRGTYMDRFRGRVMFPLKNTFGKTVSFSGRILPNLETDNVGKYINGPETPIFSKSRILYALDKAKQEIKKLEYAAIVEGQMDLVTLYQEGVRNVVATSGTALTNTHLQTLRKITDRIVLAFDTDEAGKLAAERTLDMAHMLDFTARLFFVPDGKDASEYIAKNPGKIKGVIERMQLTPFQFYHDRFFLDQFKNDIKRATRAFLQKTLMLASPIDQNTWIQQLAAKTRIPEQVLYEELQLIKKTRSGKTEPQTAQAVEEAPTSRIEKIARRIALVCTAYPSLRNEIEPYTAYFPKSAFDQKTKDLLEMQSSLEVTGDEETSSNEIKFLLHELKSEYLKAKQQKLVIRMKEAQTEGKPEESSRLLKEFDELTKLREND</sequence>
<dbReference type="HAMAP" id="MF_00974">
    <property type="entry name" value="DNA_primase_DnaG"/>
    <property type="match status" value="1"/>
</dbReference>
<dbReference type="Pfam" id="PF08275">
    <property type="entry name" value="DNAG_N"/>
    <property type="match status" value="1"/>
</dbReference>
<dbReference type="InterPro" id="IPR037068">
    <property type="entry name" value="DNA_primase_core_N_sf"/>
</dbReference>
<evidence type="ECO:0000256" key="3">
    <source>
        <dbReference type="ARBA" id="ARBA00022679"/>
    </source>
</evidence>
<keyword evidence="10 12" id="KW-0238">DNA-binding</keyword>
<evidence type="ECO:0000259" key="15">
    <source>
        <dbReference type="PROSITE" id="PS50880"/>
    </source>
</evidence>
<dbReference type="GO" id="GO:0006269">
    <property type="term" value="P:DNA replication, synthesis of primer"/>
    <property type="evidence" value="ECO:0007669"/>
    <property type="project" value="UniProtKB-UniRule"/>
</dbReference>
<dbReference type="NCBIfam" id="TIGR01391">
    <property type="entry name" value="dnaG"/>
    <property type="match status" value="1"/>
</dbReference>
<keyword evidence="8 13" id="KW-0862">Zinc</keyword>
<evidence type="ECO:0000256" key="11">
    <source>
        <dbReference type="ARBA" id="ARBA00023163"/>
    </source>
</evidence>
<dbReference type="STRING" id="1802555.A2755_01995"/>
<comment type="subunit">
    <text evidence="12">Monomer. Interacts with DnaB.</text>
</comment>
<dbReference type="GO" id="GO:0000428">
    <property type="term" value="C:DNA-directed RNA polymerase complex"/>
    <property type="evidence" value="ECO:0007669"/>
    <property type="project" value="UniProtKB-KW"/>
</dbReference>
<dbReference type="PIRSF" id="PIRSF002811">
    <property type="entry name" value="DnaG"/>
    <property type="match status" value="1"/>
</dbReference>
<dbReference type="Gene3D" id="3.40.1360.10">
    <property type="match status" value="1"/>
</dbReference>
<organism evidence="16 17">
    <name type="scientific">Candidatus Wolfebacteria bacterium RIFCSPHIGHO2_01_FULL_48_22</name>
    <dbReference type="NCBI Taxonomy" id="1802555"/>
    <lineage>
        <taxon>Bacteria</taxon>
        <taxon>Candidatus Wolfeibacteriota</taxon>
    </lineage>
</organism>
<evidence type="ECO:0000256" key="1">
    <source>
        <dbReference type="ARBA" id="ARBA00022478"/>
    </source>
</evidence>
<keyword evidence="1 12" id="KW-0240">DNA-directed RNA polymerase</keyword>
<evidence type="ECO:0000256" key="2">
    <source>
        <dbReference type="ARBA" id="ARBA00022515"/>
    </source>
</evidence>
<accession>A0A1F8DQQ2</accession>
<dbReference type="PROSITE" id="PS50880">
    <property type="entry name" value="TOPRIM"/>
    <property type="match status" value="1"/>
</dbReference>
<dbReference type="InterPro" id="IPR006171">
    <property type="entry name" value="TOPRIM_dom"/>
</dbReference>
<evidence type="ECO:0000256" key="12">
    <source>
        <dbReference type="HAMAP-Rule" id="MF_00974"/>
    </source>
</evidence>
<comment type="similarity">
    <text evidence="12 13">Belongs to the DnaG primase family.</text>
</comment>
<keyword evidence="2 12" id="KW-0639">Primosome</keyword>
<dbReference type="FunFam" id="3.90.580.10:FF:000001">
    <property type="entry name" value="DNA primase"/>
    <property type="match status" value="1"/>
</dbReference>
<dbReference type="EC" id="2.7.7.101" evidence="12"/>
<evidence type="ECO:0000256" key="4">
    <source>
        <dbReference type="ARBA" id="ARBA00022695"/>
    </source>
</evidence>
<comment type="caution">
    <text evidence="16">The sequence shown here is derived from an EMBL/GenBank/DDBJ whole genome shotgun (WGS) entry which is preliminary data.</text>
</comment>
<evidence type="ECO:0000256" key="9">
    <source>
        <dbReference type="ARBA" id="ARBA00022842"/>
    </source>
</evidence>
<dbReference type="GO" id="GO:1990077">
    <property type="term" value="C:primosome complex"/>
    <property type="evidence" value="ECO:0007669"/>
    <property type="project" value="UniProtKB-KW"/>
</dbReference>
<keyword evidence="4 12" id="KW-0548">Nucleotidyltransferase</keyword>
<keyword evidence="7 14" id="KW-0863">Zinc-finger</keyword>
<dbReference type="InterPro" id="IPR034151">
    <property type="entry name" value="TOPRIM_DnaG_bac"/>
</dbReference>
<keyword evidence="9" id="KW-0460">Magnesium</keyword>
<comment type="caution">
    <text evidence="12">Lacks conserved residue(s) required for the propagation of feature annotation.</text>
</comment>
<proteinExistence type="inferred from homology"/>
<keyword evidence="11 12" id="KW-0804">Transcription</keyword>
<evidence type="ECO:0000256" key="14">
    <source>
        <dbReference type="PIRSR" id="PIRSR002811-1"/>
    </source>
</evidence>
<gene>
    <name evidence="12" type="primary">dnaG</name>
    <name evidence="16" type="ORF">A2755_01995</name>
</gene>
<comment type="cofactor">
    <cofactor evidence="13 14">
        <name>Zn(2+)</name>
        <dbReference type="ChEBI" id="CHEBI:29105"/>
    </cofactor>
    <text evidence="13 14">Binds 1 zinc ion per monomer.</text>
</comment>
<evidence type="ECO:0000256" key="6">
    <source>
        <dbReference type="ARBA" id="ARBA00022723"/>
    </source>
</evidence>
<dbReference type="GO" id="GO:0008270">
    <property type="term" value="F:zinc ion binding"/>
    <property type="evidence" value="ECO:0007669"/>
    <property type="project" value="UniProtKB-KW"/>
</dbReference>
<dbReference type="GO" id="GO:0005737">
    <property type="term" value="C:cytoplasm"/>
    <property type="evidence" value="ECO:0007669"/>
    <property type="project" value="TreeGrafter"/>
</dbReference>
<dbReference type="Proteomes" id="UP000177029">
    <property type="component" value="Unassembled WGS sequence"/>
</dbReference>
<dbReference type="SMART" id="SM00493">
    <property type="entry name" value="TOPRIM"/>
    <property type="match status" value="1"/>
</dbReference>
<dbReference type="Gene3D" id="3.90.580.10">
    <property type="entry name" value="Zinc finger, CHC2-type domain"/>
    <property type="match status" value="1"/>
</dbReference>
<keyword evidence="6 13" id="KW-0479">Metal-binding</keyword>
<keyword evidence="5 12" id="KW-0235">DNA replication</keyword>
<dbReference type="InterPro" id="IPR036977">
    <property type="entry name" value="DNA_primase_Znf_CHC2"/>
</dbReference>
<evidence type="ECO:0000256" key="8">
    <source>
        <dbReference type="ARBA" id="ARBA00022833"/>
    </source>
</evidence>
<dbReference type="CDD" id="cd03364">
    <property type="entry name" value="TOPRIM_DnaG_primases"/>
    <property type="match status" value="1"/>
</dbReference>
<evidence type="ECO:0000256" key="13">
    <source>
        <dbReference type="PIRNR" id="PIRNR002811"/>
    </source>
</evidence>
<feature type="zinc finger region" description="CHC2-type" evidence="14">
    <location>
        <begin position="36"/>
        <end position="61"/>
    </location>
</feature>
<dbReference type="Gene3D" id="3.90.980.10">
    <property type="entry name" value="DNA primase, catalytic core, N-terminal domain"/>
    <property type="match status" value="1"/>
</dbReference>
<evidence type="ECO:0000313" key="17">
    <source>
        <dbReference type="Proteomes" id="UP000177029"/>
    </source>
</evidence>
<protein>
    <recommendedName>
        <fullName evidence="12 13">DNA primase</fullName>
        <ecNumber evidence="12">2.7.7.101</ecNumber>
    </recommendedName>
</protein>
<dbReference type="SUPFAM" id="SSF57783">
    <property type="entry name" value="Zinc beta-ribbon"/>
    <property type="match status" value="1"/>
</dbReference>
<feature type="domain" description="Toprim" evidence="15">
    <location>
        <begin position="253"/>
        <end position="332"/>
    </location>
</feature>
<dbReference type="SMART" id="SM00400">
    <property type="entry name" value="ZnF_CHCC"/>
    <property type="match status" value="1"/>
</dbReference>